<name>A0A6V8QSD0_TRIAP</name>
<evidence type="ECO:0000313" key="9">
    <source>
        <dbReference type="EMBL" id="GFP55491.1"/>
    </source>
</evidence>
<dbReference type="GO" id="GO:0006884">
    <property type="term" value="P:cell volume homeostasis"/>
    <property type="evidence" value="ECO:0007669"/>
    <property type="project" value="TreeGrafter"/>
</dbReference>
<proteinExistence type="predicted"/>
<dbReference type="InterPro" id="IPR018491">
    <property type="entry name" value="SLC12_C"/>
</dbReference>
<keyword evidence="4 6" id="KW-0472">Membrane</keyword>
<dbReference type="Pfam" id="PF00324">
    <property type="entry name" value="AA_permease"/>
    <property type="match status" value="2"/>
</dbReference>
<feature type="compositionally biased region" description="Polar residues" evidence="5">
    <location>
        <begin position="870"/>
        <end position="879"/>
    </location>
</feature>
<comment type="caution">
    <text evidence="9">The sequence shown here is derived from an EMBL/GenBank/DDBJ whole genome shotgun (WGS) entry which is preliminary data.</text>
</comment>
<evidence type="ECO:0000313" key="10">
    <source>
        <dbReference type="Proteomes" id="UP000517252"/>
    </source>
</evidence>
<dbReference type="PANTHER" id="PTHR11827">
    <property type="entry name" value="SOLUTE CARRIER FAMILY 12, CATION COTRANSPORTERS"/>
    <property type="match status" value="1"/>
</dbReference>
<dbReference type="GO" id="GO:0055075">
    <property type="term" value="P:potassium ion homeostasis"/>
    <property type="evidence" value="ECO:0007669"/>
    <property type="project" value="TreeGrafter"/>
</dbReference>
<feature type="transmembrane region" description="Helical" evidence="6">
    <location>
        <begin position="417"/>
        <end position="436"/>
    </location>
</feature>
<dbReference type="AlphaFoldDB" id="A0A6V8QSD0"/>
<feature type="region of interest" description="Disordered" evidence="5">
    <location>
        <begin position="974"/>
        <end position="1124"/>
    </location>
</feature>
<feature type="region of interest" description="Disordered" evidence="5">
    <location>
        <begin position="863"/>
        <end position="957"/>
    </location>
</feature>
<feature type="compositionally biased region" description="Polar residues" evidence="5">
    <location>
        <begin position="890"/>
        <end position="935"/>
    </location>
</feature>
<organism evidence="9 10">
    <name type="scientific">Trichoderma asperellum</name>
    <name type="common">Filamentous fungus</name>
    <dbReference type="NCBI Taxonomy" id="101201"/>
    <lineage>
        <taxon>Eukaryota</taxon>
        <taxon>Fungi</taxon>
        <taxon>Dikarya</taxon>
        <taxon>Ascomycota</taxon>
        <taxon>Pezizomycotina</taxon>
        <taxon>Sordariomycetes</taxon>
        <taxon>Hypocreomycetidae</taxon>
        <taxon>Hypocreales</taxon>
        <taxon>Hypocreaceae</taxon>
        <taxon>Trichoderma</taxon>
    </lineage>
</organism>
<evidence type="ECO:0000256" key="2">
    <source>
        <dbReference type="ARBA" id="ARBA00022692"/>
    </source>
</evidence>
<feature type="transmembrane region" description="Helical" evidence="6">
    <location>
        <begin position="121"/>
        <end position="147"/>
    </location>
</feature>
<dbReference type="InterPro" id="IPR004841">
    <property type="entry name" value="AA-permease/SLC12A_dom"/>
</dbReference>
<dbReference type="PANTHER" id="PTHR11827:SF72">
    <property type="entry name" value="GH08340P"/>
    <property type="match status" value="1"/>
</dbReference>
<dbReference type="GO" id="GO:0005774">
    <property type="term" value="C:vacuolar membrane"/>
    <property type="evidence" value="ECO:0007669"/>
    <property type="project" value="TreeGrafter"/>
</dbReference>
<feature type="domain" description="Amino acid permease/ SLC12A" evidence="7">
    <location>
        <begin position="102"/>
        <end position="277"/>
    </location>
</feature>
<evidence type="ECO:0000256" key="5">
    <source>
        <dbReference type="SAM" id="MobiDB-lite"/>
    </source>
</evidence>
<feature type="compositionally biased region" description="Polar residues" evidence="5">
    <location>
        <begin position="981"/>
        <end position="995"/>
    </location>
</feature>
<evidence type="ECO:0000259" key="7">
    <source>
        <dbReference type="Pfam" id="PF00324"/>
    </source>
</evidence>
<dbReference type="Gene3D" id="1.20.1740.10">
    <property type="entry name" value="Amino acid/polyamine transporter I"/>
    <property type="match status" value="2"/>
</dbReference>
<dbReference type="EMBL" id="BLZH01000005">
    <property type="protein sequence ID" value="GFP55491.1"/>
    <property type="molecule type" value="Genomic_DNA"/>
</dbReference>
<evidence type="ECO:0000256" key="4">
    <source>
        <dbReference type="ARBA" id="ARBA00023136"/>
    </source>
</evidence>
<reference evidence="9 10" key="1">
    <citation type="submission" date="2020-07" db="EMBL/GenBank/DDBJ databases">
        <title>Trichoderma asperellum IC-1 whole genome shotgun sequence.</title>
        <authorList>
            <person name="Kanamasa S."/>
            <person name="Takahashi H."/>
        </authorList>
    </citation>
    <scope>NUCLEOTIDE SEQUENCE [LARGE SCALE GENOMIC DNA]</scope>
    <source>
        <strain evidence="9 10">IC-1</strain>
    </source>
</reference>
<keyword evidence="3 6" id="KW-1133">Transmembrane helix</keyword>
<keyword evidence="2 6" id="KW-0812">Transmembrane</keyword>
<dbReference type="OrthoDB" id="2020542at2759"/>
<sequence>MLSKSRKDQLKITLPIAGMTTMLYTTIARLRSLPFPPDLWLLKQRPARTAVSIRSVYAARVLRLDAANKRLRCKSQCASMEPAKAAGGARLGTISGVYIPVYLNILSILMFLRFGQILGQVGFIGILGLLLAAYCIDLLTVLSLSAIASNGEVKGGGAYYLISRSLGPEFGGSIGILFYLAQALNTAMNVVGLIDCIRLNMGSNFPQGYWTGYGLQTAALVLCTCLCLLGSSTFAKASNALLIILTVAVMSIPISAIFKSPFEDATAGVKFTGISVDTLIGNFAPRPSDSSYQGLKTFPLMGVIGSAKLFQALARDKLLPGLSVFGRGTSIGDEPIFAIFLTYAIAQVALFADLNQIATLISMGYQMTFFVMNLACFLLKIGSAPNFRPGFQLFSAETAFLGSLFSAAAMFFIDEAYASTAICALILVFLLIHYLCPPKHWGDVSQNLIYHQFCNSLKKGSLYILGHVIVTDDFNTGVHEAKLQQQAWTRYISEFSRIKAFVQLTMSPSINWGIRNLILSSGLGGMRPNIAVLGFYNMEDLRRSSHRLRVPDIPMAPASKMNRPPKSQGGTSTRRRGDTSARLMEGFLPTDAIRTEDMMSPTEYMTALEDLTLMYRLNVAVAYGFDALETPRKDECNAKKYIDLWPIQMSAEVSSEGKNMLTSNFDTCHILRSVHTWKRAYTLRVMVFVEYESEVQEELARVRALLEKLRIEAEVRVFWLACGQLDTYERIVNGKGSGIDCEIIVGDALRDEEWWNDLEDFRGQSEPMSTSQEFTHLAHIITSTAGRPGVYNPHEELESRRRRSSVLDLPGMPKKPNIGSLSKMGINIGMHTHHLNEEVFEDSDSDYETNSDTDSICTVRSVTDPLLPEPSSSNVSQGQPEPPEMRGNGSFDTITRHGYSTNGHPSITPSYGTMSGSQPLSLAQHRYSSVFSPTPRQGPEVDLDATPRANGRQRTSFKIDIRSIESFPNLDQLATQEARRSNYQPSSPAKSSVNRYSGDDDTSTPRPSISRLSSASRFSSRPVPEMRITTEEGSSRIGFATANSSSPTTPRMDRPSFSRQSSLNVPSQPLPGARRNMKGGGPRAKSYIEQPTYYSRASATKSRYQSHSRRESQYPNSPEQGDVSLNIPNLVQSYRSGVEAGNAEGAPYSTQGVALSFNDLPSRAQHLILNELMQQNSKDTAVLLSTLPIPNEGTYMNVDSTVQYLSDVELLCHDLPPALLVLSNNMTVTVSL</sequence>
<dbReference type="GO" id="GO:0055064">
    <property type="term" value="P:chloride ion homeostasis"/>
    <property type="evidence" value="ECO:0007669"/>
    <property type="project" value="TreeGrafter"/>
</dbReference>
<feature type="compositionally biased region" description="Polar residues" evidence="5">
    <location>
        <begin position="1092"/>
        <end position="1105"/>
    </location>
</feature>
<protein>
    <submittedName>
        <fullName evidence="9">Vacuolar cation-chloride cotransporter 1</fullName>
    </submittedName>
</protein>
<gene>
    <name evidence="9" type="ORF">TASIC1_0005034900</name>
</gene>
<dbReference type="GO" id="GO:0015379">
    <property type="term" value="F:potassium:chloride symporter activity"/>
    <property type="evidence" value="ECO:0007669"/>
    <property type="project" value="TreeGrafter"/>
</dbReference>
<feature type="domain" description="Amino acid permease/ SLC12A" evidence="7">
    <location>
        <begin position="303"/>
        <end position="453"/>
    </location>
</feature>
<evidence type="ECO:0000256" key="6">
    <source>
        <dbReference type="SAM" id="Phobius"/>
    </source>
</evidence>
<feature type="transmembrane region" description="Helical" evidence="6">
    <location>
        <begin position="241"/>
        <end position="258"/>
    </location>
</feature>
<feature type="compositionally biased region" description="Low complexity" evidence="5">
    <location>
        <begin position="1005"/>
        <end position="1023"/>
    </location>
</feature>
<dbReference type="GO" id="GO:0034486">
    <property type="term" value="P:vacuolar transmembrane transport"/>
    <property type="evidence" value="ECO:0007669"/>
    <property type="project" value="TreeGrafter"/>
</dbReference>
<comment type="subcellular location">
    <subcellularLocation>
        <location evidence="1">Membrane</location>
        <topology evidence="1">Multi-pass membrane protein</topology>
    </subcellularLocation>
</comment>
<feature type="transmembrane region" description="Helical" evidence="6">
    <location>
        <begin position="210"/>
        <end position="229"/>
    </location>
</feature>
<evidence type="ECO:0000259" key="8">
    <source>
        <dbReference type="Pfam" id="PF03522"/>
    </source>
</evidence>
<dbReference type="Pfam" id="PF03522">
    <property type="entry name" value="SLC12"/>
    <property type="match status" value="1"/>
</dbReference>
<accession>A0A6V8QSD0</accession>
<feature type="transmembrane region" description="Helical" evidence="6">
    <location>
        <begin position="97"/>
        <end position="114"/>
    </location>
</feature>
<evidence type="ECO:0000256" key="3">
    <source>
        <dbReference type="ARBA" id="ARBA00022989"/>
    </source>
</evidence>
<feature type="domain" description="SLC12A transporter C-terminal" evidence="8">
    <location>
        <begin position="1165"/>
        <end position="1228"/>
    </location>
</feature>
<feature type="region of interest" description="Disordered" evidence="5">
    <location>
        <begin position="788"/>
        <end position="821"/>
    </location>
</feature>
<feature type="transmembrane region" description="Helical" evidence="6">
    <location>
        <begin position="335"/>
        <end position="352"/>
    </location>
</feature>
<feature type="compositionally biased region" description="Polar residues" evidence="5">
    <location>
        <begin position="1057"/>
        <end position="1067"/>
    </location>
</feature>
<feature type="transmembrane region" description="Helical" evidence="6">
    <location>
        <begin position="358"/>
        <end position="379"/>
    </location>
</feature>
<feature type="transmembrane region" description="Helical" evidence="6">
    <location>
        <begin position="391"/>
        <end position="411"/>
    </location>
</feature>
<evidence type="ECO:0000256" key="1">
    <source>
        <dbReference type="ARBA" id="ARBA00004141"/>
    </source>
</evidence>
<dbReference type="InterPro" id="IPR004842">
    <property type="entry name" value="SLC12A_fam"/>
</dbReference>
<feature type="region of interest" description="Disordered" evidence="5">
    <location>
        <begin position="552"/>
        <end position="580"/>
    </location>
</feature>
<dbReference type="Proteomes" id="UP000517252">
    <property type="component" value="Unassembled WGS sequence"/>
</dbReference>